<dbReference type="FunFam" id="3.30.420.10:FF:000032">
    <property type="entry name" value="Retrovirus-related Pol polyprotein from transposon 297-like Protein"/>
    <property type="match status" value="1"/>
</dbReference>
<dbReference type="CDD" id="cd09274">
    <property type="entry name" value="RNase_HI_RT_Ty3"/>
    <property type="match status" value="1"/>
</dbReference>
<proteinExistence type="predicted"/>
<evidence type="ECO:0000313" key="9">
    <source>
        <dbReference type="EMBL" id="VDI33952.1"/>
    </source>
</evidence>
<dbReference type="FunFam" id="1.10.340.70:FF:000001">
    <property type="entry name" value="Retrovirus-related Pol polyprotein from transposon gypsy-like Protein"/>
    <property type="match status" value="1"/>
</dbReference>
<dbReference type="InterPro" id="IPR036397">
    <property type="entry name" value="RNaseH_sf"/>
</dbReference>
<keyword evidence="5" id="KW-0378">Hydrolase</keyword>
<organism evidence="9 10">
    <name type="scientific">Mytilus galloprovincialis</name>
    <name type="common">Mediterranean mussel</name>
    <dbReference type="NCBI Taxonomy" id="29158"/>
    <lineage>
        <taxon>Eukaryota</taxon>
        <taxon>Metazoa</taxon>
        <taxon>Spiralia</taxon>
        <taxon>Lophotrochozoa</taxon>
        <taxon>Mollusca</taxon>
        <taxon>Bivalvia</taxon>
        <taxon>Autobranchia</taxon>
        <taxon>Pteriomorphia</taxon>
        <taxon>Mytilida</taxon>
        <taxon>Mytiloidea</taxon>
        <taxon>Mytilidae</taxon>
        <taxon>Mytilinae</taxon>
        <taxon>Mytilus</taxon>
    </lineage>
</organism>
<dbReference type="OrthoDB" id="10059114at2759"/>
<dbReference type="PANTHER" id="PTHR37984">
    <property type="entry name" value="PROTEIN CBG26694"/>
    <property type="match status" value="1"/>
</dbReference>
<dbReference type="InterPro" id="IPR041588">
    <property type="entry name" value="Integrase_H2C2"/>
</dbReference>
<dbReference type="GO" id="GO:0003676">
    <property type="term" value="F:nucleic acid binding"/>
    <property type="evidence" value="ECO:0007669"/>
    <property type="project" value="InterPro"/>
</dbReference>
<feature type="domain" description="Integrase catalytic" evidence="8">
    <location>
        <begin position="260"/>
        <end position="417"/>
    </location>
</feature>
<evidence type="ECO:0000256" key="6">
    <source>
        <dbReference type="ARBA" id="ARBA00022918"/>
    </source>
</evidence>
<dbReference type="PANTHER" id="PTHR37984:SF15">
    <property type="entry name" value="INTEGRASE CATALYTIC DOMAIN-CONTAINING PROTEIN"/>
    <property type="match status" value="1"/>
</dbReference>
<evidence type="ECO:0000313" key="10">
    <source>
        <dbReference type="Proteomes" id="UP000596742"/>
    </source>
</evidence>
<reference evidence="9" key="1">
    <citation type="submission" date="2018-11" db="EMBL/GenBank/DDBJ databases">
        <authorList>
            <person name="Alioto T."/>
            <person name="Alioto T."/>
        </authorList>
    </citation>
    <scope>NUCLEOTIDE SEQUENCE</scope>
</reference>
<dbReference type="Gene3D" id="1.10.340.70">
    <property type="match status" value="1"/>
</dbReference>
<dbReference type="PROSITE" id="PS50994">
    <property type="entry name" value="INTEGRASE"/>
    <property type="match status" value="1"/>
</dbReference>
<dbReference type="InterPro" id="IPR050951">
    <property type="entry name" value="Retrovirus_Pol_polyprotein"/>
</dbReference>
<comment type="caution">
    <text evidence="9">The sequence shown here is derived from an EMBL/GenBank/DDBJ whole genome shotgun (WGS) entry which is preliminary data.</text>
</comment>
<name>A0A8B6EFF8_MYTGA</name>
<keyword evidence="1" id="KW-0808">Transferase</keyword>
<accession>A0A8B6EFF8</accession>
<keyword evidence="4" id="KW-0255">Endonuclease</keyword>
<dbReference type="AlphaFoldDB" id="A0A8B6EFF8"/>
<dbReference type="EMBL" id="UYJE01005103">
    <property type="protein sequence ID" value="VDI33952.1"/>
    <property type="molecule type" value="Genomic_DNA"/>
</dbReference>
<dbReference type="SUPFAM" id="SSF53098">
    <property type="entry name" value="Ribonuclease H-like"/>
    <property type="match status" value="1"/>
</dbReference>
<dbReference type="InterPro" id="IPR012337">
    <property type="entry name" value="RNaseH-like_sf"/>
</dbReference>
<evidence type="ECO:0000259" key="8">
    <source>
        <dbReference type="PROSITE" id="PS50994"/>
    </source>
</evidence>
<dbReference type="Gene3D" id="3.30.420.10">
    <property type="entry name" value="Ribonuclease H-like superfamily/Ribonuclease H"/>
    <property type="match status" value="1"/>
</dbReference>
<dbReference type="GO" id="GO:0015074">
    <property type="term" value="P:DNA integration"/>
    <property type="evidence" value="ECO:0007669"/>
    <property type="project" value="InterPro"/>
</dbReference>
<evidence type="ECO:0000256" key="7">
    <source>
        <dbReference type="SAM" id="MobiDB-lite"/>
    </source>
</evidence>
<dbReference type="Proteomes" id="UP000596742">
    <property type="component" value="Unassembled WGS sequence"/>
</dbReference>
<keyword evidence="6" id="KW-0695">RNA-directed DNA polymerase</keyword>
<keyword evidence="10" id="KW-1185">Reference proteome</keyword>
<dbReference type="Pfam" id="PF17917">
    <property type="entry name" value="RT_RNaseH"/>
    <property type="match status" value="1"/>
</dbReference>
<dbReference type="SUPFAM" id="SSF56672">
    <property type="entry name" value="DNA/RNA polymerases"/>
    <property type="match status" value="1"/>
</dbReference>
<feature type="region of interest" description="Disordered" evidence="7">
    <location>
        <begin position="571"/>
        <end position="617"/>
    </location>
</feature>
<dbReference type="GO" id="GO:0004519">
    <property type="term" value="F:endonuclease activity"/>
    <property type="evidence" value="ECO:0007669"/>
    <property type="project" value="UniProtKB-KW"/>
</dbReference>
<sequence length="671" mass="76880">MENYSSMKLEMLALKWAVTEKFRDYLIGSKFIVYTDNNPLCYLQTAKLGATEMRWVSQLAQFDYEVKYRSGRSNVNADVLSRNALDVETNIRQIVQSSSLSKLRECKNNDVQHIQINQINLTDQIETMSTFPEYTVNEIKQLQRSDNVLSVVLNFVEQGKLTTQMLTRQTKPVKKLLRKFDSLVIDNGILYRKINDIECGECKQLVIPETLKHYVLETLHNLSGHQGTERTLALLHKRCYWSDMVNDVKHWIKTCERCLVAKNPLPKVRPSMGSLIACKPLDILAMDFTVLEKSSDAFPTRDQKATTVAKVLVKDWFLKLGIPKRLHSDQGRNFEGVVIRELCRIYDIKKSRTTPYKPEGNAQTERFNRTMHDRLRTLMPEKKAKWPEYLPELTFMYNATPHSSTGYTPYFLMFGHEPRLPIDNLFHNDMTEIDTDLDTYLANHQKRMTEALKTANENIHKKASERQDIMNRGTDDKSIEIGSNILLKKHVQGRNKMQDNWHPTPYRVVHRFKDNVYGIQLADGSGPVRNVTRREICDTGKVDMMQNSSSDITEDSNSSFGGWNVTIVDPNPLPIQIDHQESGEDEQDVTTASVDDDNSIRRSKRTNAGKHSNPFNLPKSVLLKETSVHGNIEPVKFEQLGEAIAALGTSLGQSLGQTLQEGWLKHNMSNN</sequence>
<evidence type="ECO:0000256" key="4">
    <source>
        <dbReference type="ARBA" id="ARBA00022759"/>
    </source>
</evidence>
<keyword evidence="3" id="KW-0540">Nuclease</keyword>
<gene>
    <name evidence="9" type="ORF">MGAL_10B094377</name>
</gene>
<dbReference type="Pfam" id="PF13683">
    <property type="entry name" value="rve_3"/>
    <property type="match status" value="1"/>
</dbReference>
<protein>
    <recommendedName>
        <fullName evidence="8">Integrase catalytic domain-containing protein</fullName>
    </recommendedName>
</protein>
<evidence type="ECO:0000256" key="5">
    <source>
        <dbReference type="ARBA" id="ARBA00022801"/>
    </source>
</evidence>
<dbReference type="Pfam" id="PF17921">
    <property type="entry name" value="Integrase_H2C2"/>
    <property type="match status" value="1"/>
</dbReference>
<evidence type="ECO:0000256" key="2">
    <source>
        <dbReference type="ARBA" id="ARBA00022695"/>
    </source>
</evidence>
<evidence type="ECO:0000256" key="1">
    <source>
        <dbReference type="ARBA" id="ARBA00022679"/>
    </source>
</evidence>
<keyword evidence="2" id="KW-0548">Nucleotidyltransferase</keyword>
<dbReference type="InterPro" id="IPR041373">
    <property type="entry name" value="RT_RNaseH"/>
</dbReference>
<dbReference type="GO" id="GO:0016787">
    <property type="term" value="F:hydrolase activity"/>
    <property type="evidence" value="ECO:0007669"/>
    <property type="project" value="UniProtKB-KW"/>
</dbReference>
<evidence type="ECO:0000256" key="3">
    <source>
        <dbReference type="ARBA" id="ARBA00022722"/>
    </source>
</evidence>
<dbReference type="GO" id="GO:0003964">
    <property type="term" value="F:RNA-directed DNA polymerase activity"/>
    <property type="evidence" value="ECO:0007669"/>
    <property type="project" value="UniProtKB-KW"/>
</dbReference>
<dbReference type="InterPro" id="IPR001584">
    <property type="entry name" value="Integrase_cat-core"/>
</dbReference>
<dbReference type="InterPro" id="IPR043502">
    <property type="entry name" value="DNA/RNA_pol_sf"/>
</dbReference>